<dbReference type="Proteomes" id="UP000241346">
    <property type="component" value="Unassembled WGS sequence"/>
</dbReference>
<gene>
    <name evidence="1" type="ORF">C9J01_05250</name>
</gene>
<accession>A0A2T3NLK7</accession>
<evidence type="ECO:0000313" key="1">
    <source>
        <dbReference type="EMBL" id="PSW16405.1"/>
    </source>
</evidence>
<evidence type="ECO:0000313" key="2">
    <source>
        <dbReference type="Proteomes" id="UP000241346"/>
    </source>
</evidence>
<dbReference type="OrthoDB" id="5828620at2"/>
<proteinExistence type="predicted"/>
<sequence length="145" mass="16159">MKNGIQEVLTTVGIVSLVAFSGSSLAKDEDRTRLECEKRGAYDTSMDARYEVRDDRRKFDASFEAAPGGKFYSGQELSVYVDYEKVGTMVLRYEGYDLQGDLEFDSNVDGYYDDSVPFPENFPPVGYGTHVTIGSYDAGYLSCTL</sequence>
<dbReference type="RefSeq" id="WP_107297026.1">
    <property type="nucleotide sequence ID" value="NZ_PYMB01000001.1"/>
</dbReference>
<comment type="caution">
    <text evidence="1">The sequence shown here is derived from an EMBL/GenBank/DDBJ whole genome shotgun (WGS) entry which is preliminary data.</text>
</comment>
<reference evidence="1 2" key="1">
    <citation type="submission" date="2018-03" db="EMBL/GenBank/DDBJ databases">
        <title>Whole genome sequencing of Histamine producing bacteria.</title>
        <authorList>
            <person name="Butler K."/>
        </authorList>
    </citation>
    <scope>NUCLEOTIDE SEQUENCE [LARGE SCALE GENOMIC DNA]</scope>
    <source>
        <strain evidence="1 2">DSM 19138</strain>
    </source>
</reference>
<organism evidence="1 2">
    <name type="scientific">Photobacterium rosenbergii</name>
    <dbReference type="NCBI Taxonomy" id="294936"/>
    <lineage>
        <taxon>Bacteria</taxon>
        <taxon>Pseudomonadati</taxon>
        <taxon>Pseudomonadota</taxon>
        <taxon>Gammaproteobacteria</taxon>
        <taxon>Vibrionales</taxon>
        <taxon>Vibrionaceae</taxon>
        <taxon>Photobacterium</taxon>
    </lineage>
</organism>
<protein>
    <submittedName>
        <fullName evidence="1">Uncharacterized protein</fullName>
    </submittedName>
</protein>
<dbReference type="EMBL" id="PYMB01000001">
    <property type="protein sequence ID" value="PSW16405.1"/>
    <property type="molecule type" value="Genomic_DNA"/>
</dbReference>
<dbReference type="AlphaFoldDB" id="A0A2T3NLK7"/>
<name>A0A2T3NLK7_9GAMM</name>